<name>A0A0J9SD70_PLAVI</name>
<proteinExistence type="predicted"/>
<evidence type="ECO:0000313" key="3">
    <source>
        <dbReference type="Proteomes" id="UP000053562"/>
    </source>
</evidence>
<dbReference type="EMBL" id="KQ234266">
    <property type="protein sequence ID" value="KMZ80899.1"/>
    <property type="molecule type" value="Genomic_DNA"/>
</dbReference>
<evidence type="ECO:0000256" key="1">
    <source>
        <dbReference type="SAM" id="MobiDB-lite"/>
    </source>
</evidence>
<dbReference type="PANTHER" id="PTHR31296:SF1">
    <property type="entry name" value="MITOCHONDRIAL PROTEIN C2ORF69"/>
    <property type="match status" value="1"/>
</dbReference>
<evidence type="ECO:0000313" key="2">
    <source>
        <dbReference type="EMBL" id="KMZ80899.1"/>
    </source>
</evidence>
<dbReference type="Proteomes" id="UP000053562">
    <property type="component" value="Unassembled WGS sequence"/>
</dbReference>
<dbReference type="AlphaFoldDB" id="A0A0J9SD70"/>
<accession>A0A0J9SD70</accession>
<gene>
    <name evidence="2" type="ORF">PVIIG_02117</name>
</gene>
<organism evidence="2 3">
    <name type="scientific">Plasmodium vivax India VII</name>
    <dbReference type="NCBI Taxonomy" id="1077284"/>
    <lineage>
        <taxon>Eukaryota</taxon>
        <taxon>Sar</taxon>
        <taxon>Alveolata</taxon>
        <taxon>Apicomplexa</taxon>
        <taxon>Aconoidasida</taxon>
        <taxon>Haemosporida</taxon>
        <taxon>Plasmodiidae</taxon>
        <taxon>Plasmodium</taxon>
        <taxon>Plasmodium (Plasmodium)</taxon>
    </lineage>
</organism>
<protein>
    <submittedName>
        <fullName evidence="2">Uncharacterized protein</fullName>
    </submittedName>
</protein>
<dbReference type="InterPro" id="IPR018881">
    <property type="entry name" value="C2orf69_mit"/>
</dbReference>
<dbReference type="PANTHER" id="PTHR31296">
    <property type="entry name" value="UPF0565 PROTEIN C2ORF69"/>
    <property type="match status" value="1"/>
</dbReference>
<feature type="region of interest" description="Disordered" evidence="1">
    <location>
        <begin position="165"/>
        <end position="210"/>
    </location>
</feature>
<dbReference type="Pfam" id="PF10561">
    <property type="entry name" value="C2orf69"/>
    <property type="match status" value="1"/>
</dbReference>
<dbReference type="OrthoDB" id="419333at2759"/>
<dbReference type="GO" id="GO:0005739">
    <property type="term" value="C:mitochondrion"/>
    <property type="evidence" value="ECO:0007669"/>
    <property type="project" value="TreeGrafter"/>
</dbReference>
<sequence>MPICFSVHNLAGYNERCNTVLYREPIRTNKSYASKYIIFFPGDYSNFFTNSIYTSFKLEATNECSDYCYSYEALFWVLSSKYLYDHLVFIKPSLFVNHFSSFSNFLNPSDVSLSGHGHPVTVARGTGHVNTGGTNPGDAVVPAKSVNHLLCLLLSLDERLSGGSVGSGESGLNGDHTASVNGTPCGDSNGEGTHTSAHGRSDHTDGPPPLSPLKRRLVLIGFSRGCSVLFALMREANEGQLLLPYVDSVYLLDPGFNKRLYNTEIESSALEKVAQCGLKIFLHSTPHQVTNKNDVHIHSELLNFLKKLRQHGVGTFPYIHYIRNAKLVNHLNLHFEILVDFTDDVLEDPSEASSLSRSCKEQGITVCRSKTSVRDFLFENWRSN</sequence>
<reference evidence="2 3" key="1">
    <citation type="submission" date="2011-08" db="EMBL/GenBank/DDBJ databases">
        <title>The Genome Sequence of Plasmodium vivax India VII.</title>
        <authorList>
            <consortium name="The Broad Institute Genome Sequencing Platform"/>
            <consortium name="The Broad Institute Genome Sequencing Center for Infectious Disease"/>
            <person name="Neafsey D."/>
            <person name="Carlton J."/>
            <person name="Barnwell J."/>
            <person name="Collins W."/>
            <person name="Escalante A."/>
            <person name="Mullikin J."/>
            <person name="Saul A."/>
            <person name="Guigo R."/>
            <person name="Camara F."/>
            <person name="Young S.K."/>
            <person name="Zeng Q."/>
            <person name="Gargeya S."/>
            <person name="Fitzgerald M."/>
            <person name="Haas B."/>
            <person name="Abouelleil A."/>
            <person name="Alvarado L."/>
            <person name="Arachchi H.M."/>
            <person name="Berlin A."/>
            <person name="Brown A."/>
            <person name="Chapman S.B."/>
            <person name="Chen Z."/>
            <person name="Dunbar C."/>
            <person name="Freedman E."/>
            <person name="Gearin G."/>
            <person name="Gellesch M."/>
            <person name="Goldberg J."/>
            <person name="Griggs A."/>
            <person name="Gujja S."/>
            <person name="Heiman D."/>
            <person name="Howarth C."/>
            <person name="Larson L."/>
            <person name="Lui A."/>
            <person name="MacDonald P.J.P."/>
            <person name="Montmayeur A."/>
            <person name="Murphy C."/>
            <person name="Neiman D."/>
            <person name="Pearson M."/>
            <person name="Priest M."/>
            <person name="Roberts A."/>
            <person name="Saif S."/>
            <person name="Shea T."/>
            <person name="Shenoy N."/>
            <person name="Sisk P."/>
            <person name="Stolte C."/>
            <person name="Sykes S."/>
            <person name="Wortman J."/>
            <person name="Nusbaum C."/>
            <person name="Birren B."/>
        </authorList>
    </citation>
    <scope>NUCLEOTIDE SEQUENCE [LARGE SCALE GENOMIC DNA]</scope>
    <source>
        <strain evidence="2 3">India VII</strain>
    </source>
</reference>